<protein>
    <submittedName>
        <fullName evidence="3">CBS domain-containing protein</fullName>
    </submittedName>
</protein>
<dbReference type="InterPro" id="IPR000644">
    <property type="entry name" value="CBS_dom"/>
</dbReference>
<feature type="domain" description="CBS" evidence="2">
    <location>
        <begin position="65"/>
        <end position="125"/>
    </location>
</feature>
<evidence type="ECO:0000313" key="3">
    <source>
        <dbReference type="EMBL" id="REE80738.1"/>
    </source>
</evidence>
<dbReference type="AlphaFoldDB" id="A0A3D9RMD3"/>
<gene>
    <name evidence="3" type="ORF">BX611_2391</name>
</gene>
<dbReference type="Pfam" id="PF00571">
    <property type="entry name" value="CBS"/>
    <property type="match status" value="2"/>
</dbReference>
<dbReference type="RefSeq" id="WP_115881451.1">
    <property type="nucleotide sequence ID" value="NZ_QTTQ01000011.1"/>
</dbReference>
<reference evidence="3 4" key="1">
    <citation type="submission" date="2018-08" db="EMBL/GenBank/DDBJ databases">
        <title>Genomic Encyclopedia of Type Strains, Phase III (KMG-III): the genomes of soil and plant-associated and newly described type strains.</title>
        <authorList>
            <person name="Whitman W."/>
        </authorList>
    </citation>
    <scope>NUCLEOTIDE SEQUENCE [LARGE SCALE GENOMIC DNA]</scope>
    <source>
        <strain evidence="3 4">325-5</strain>
    </source>
</reference>
<evidence type="ECO:0000313" key="4">
    <source>
        <dbReference type="Proteomes" id="UP000256429"/>
    </source>
</evidence>
<dbReference type="OrthoDB" id="1523762at2"/>
<dbReference type="Proteomes" id="UP000256429">
    <property type="component" value="Unassembled WGS sequence"/>
</dbReference>
<proteinExistence type="predicted"/>
<dbReference type="InterPro" id="IPR046342">
    <property type="entry name" value="CBS_dom_sf"/>
</dbReference>
<keyword evidence="4" id="KW-1185">Reference proteome</keyword>
<dbReference type="PROSITE" id="PS51371">
    <property type="entry name" value="CBS"/>
    <property type="match status" value="1"/>
</dbReference>
<sequence length="219" mass="25518">METTPFILKEFKPFSLSTKVAQVKLFFKENTFSHFPIVENKTLIGLISEIDIEGIDDNEKQLDDLNYLFNLFFAEETENLLELIKVFAANEANLIPVVKENNNYIGYLDLTDILHVYNETPFLKSEGIVVLLEKEIQDFSFSQVCQIVESNNGKILGLFITETTGAIVKITIKFNSQDVNEIIQTFRRYNYNVLSKHKEDFYLEDLKERSEYLQKYLNI</sequence>
<dbReference type="SUPFAM" id="SSF54631">
    <property type="entry name" value="CBS-domain pair"/>
    <property type="match status" value="1"/>
</dbReference>
<accession>A0A3D9RMD3</accession>
<organism evidence="3 4">
    <name type="scientific">Lutibacter oceani</name>
    <dbReference type="NCBI Taxonomy" id="1853311"/>
    <lineage>
        <taxon>Bacteria</taxon>
        <taxon>Pseudomonadati</taxon>
        <taxon>Bacteroidota</taxon>
        <taxon>Flavobacteriia</taxon>
        <taxon>Flavobacteriales</taxon>
        <taxon>Flavobacteriaceae</taxon>
        <taxon>Lutibacter</taxon>
    </lineage>
</organism>
<comment type="caution">
    <text evidence="3">The sequence shown here is derived from an EMBL/GenBank/DDBJ whole genome shotgun (WGS) entry which is preliminary data.</text>
</comment>
<evidence type="ECO:0000259" key="2">
    <source>
        <dbReference type="PROSITE" id="PS51371"/>
    </source>
</evidence>
<name>A0A3D9RMD3_9FLAO</name>
<dbReference type="Gene3D" id="3.10.580.10">
    <property type="entry name" value="CBS-domain"/>
    <property type="match status" value="1"/>
</dbReference>
<keyword evidence="1" id="KW-0129">CBS domain</keyword>
<evidence type="ECO:0000256" key="1">
    <source>
        <dbReference type="PROSITE-ProRule" id="PRU00703"/>
    </source>
</evidence>
<dbReference type="EMBL" id="QTTQ01000011">
    <property type="protein sequence ID" value="REE80738.1"/>
    <property type="molecule type" value="Genomic_DNA"/>
</dbReference>